<dbReference type="AlphaFoldDB" id="A0AA38P6B6"/>
<feature type="compositionally biased region" description="Basic and acidic residues" evidence="1">
    <location>
        <begin position="68"/>
        <end position="83"/>
    </location>
</feature>
<dbReference type="Proteomes" id="UP001163846">
    <property type="component" value="Unassembled WGS sequence"/>
</dbReference>
<proteinExistence type="predicted"/>
<evidence type="ECO:0000256" key="1">
    <source>
        <dbReference type="SAM" id="MobiDB-lite"/>
    </source>
</evidence>
<dbReference type="EMBL" id="MU806279">
    <property type="protein sequence ID" value="KAJ3836996.1"/>
    <property type="molecule type" value="Genomic_DNA"/>
</dbReference>
<evidence type="ECO:0000313" key="2">
    <source>
        <dbReference type="EMBL" id="KAJ3836996.1"/>
    </source>
</evidence>
<name>A0AA38P6B6_9AGAR</name>
<gene>
    <name evidence="2" type="ORF">F5878DRAFT_662483</name>
</gene>
<feature type="compositionally biased region" description="Basic and acidic residues" evidence="1">
    <location>
        <begin position="92"/>
        <end position="102"/>
    </location>
</feature>
<reference evidence="2" key="1">
    <citation type="submission" date="2022-08" db="EMBL/GenBank/DDBJ databases">
        <authorList>
            <consortium name="DOE Joint Genome Institute"/>
            <person name="Min B."/>
            <person name="Riley R."/>
            <person name="Sierra-Patev S."/>
            <person name="Naranjo-Ortiz M."/>
            <person name="Looney B."/>
            <person name="Konkel Z."/>
            <person name="Slot J.C."/>
            <person name="Sakamoto Y."/>
            <person name="Steenwyk J.L."/>
            <person name="Rokas A."/>
            <person name="Carro J."/>
            <person name="Camarero S."/>
            <person name="Ferreira P."/>
            <person name="Molpeceres G."/>
            <person name="Ruiz-Duenas F.J."/>
            <person name="Serrano A."/>
            <person name="Henrissat B."/>
            <person name="Drula E."/>
            <person name="Hughes K.W."/>
            <person name="Mata J.L."/>
            <person name="Ishikawa N.K."/>
            <person name="Vargas-Isla R."/>
            <person name="Ushijima S."/>
            <person name="Smith C.A."/>
            <person name="Ahrendt S."/>
            <person name="Andreopoulos W."/>
            <person name="He G."/>
            <person name="Labutti K."/>
            <person name="Lipzen A."/>
            <person name="Ng V."/>
            <person name="Sandor L."/>
            <person name="Barry K."/>
            <person name="Martinez A.T."/>
            <person name="Xiao Y."/>
            <person name="Gibbons J.G."/>
            <person name="Terashima K."/>
            <person name="Hibbett D.S."/>
            <person name="Grigoriev I.V."/>
        </authorList>
    </citation>
    <scope>NUCLEOTIDE SEQUENCE</scope>
    <source>
        <strain evidence="2">TFB9207</strain>
    </source>
</reference>
<accession>A0AA38P6B6</accession>
<sequence length="143" mass="15585">MHSPIEPGSPTLSTPSSGSDVEDLTLSPSTSTLSTDPNTLGFTNALGVTLSSVISSSTKRRLNPGSRSGRDARDSKSRRKDAPAHYPGKGHIVGDGDREKQGMRGGGYDMQKEKREKEEMIDMNVVEYLRKEIGDPFLETKFE</sequence>
<evidence type="ECO:0000313" key="3">
    <source>
        <dbReference type="Proteomes" id="UP001163846"/>
    </source>
</evidence>
<comment type="caution">
    <text evidence="2">The sequence shown here is derived from an EMBL/GenBank/DDBJ whole genome shotgun (WGS) entry which is preliminary data.</text>
</comment>
<keyword evidence="3" id="KW-1185">Reference proteome</keyword>
<protein>
    <submittedName>
        <fullName evidence="2">Uncharacterized protein</fullName>
    </submittedName>
</protein>
<organism evidence="2 3">
    <name type="scientific">Lentinula raphanica</name>
    <dbReference type="NCBI Taxonomy" id="153919"/>
    <lineage>
        <taxon>Eukaryota</taxon>
        <taxon>Fungi</taxon>
        <taxon>Dikarya</taxon>
        <taxon>Basidiomycota</taxon>
        <taxon>Agaricomycotina</taxon>
        <taxon>Agaricomycetes</taxon>
        <taxon>Agaricomycetidae</taxon>
        <taxon>Agaricales</taxon>
        <taxon>Marasmiineae</taxon>
        <taxon>Omphalotaceae</taxon>
        <taxon>Lentinula</taxon>
    </lineage>
</organism>
<feature type="compositionally biased region" description="Low complexity" evidence="1">
    <location>
        <begin position="8"/>
        <end position="40"/>
    </location>
</feature>
<feature type="region of interest" description="Disordered" evidence="1">
    <location>
        <begin position="1"/>
        <end position="41"/>
    </location>
</feature>
<feature type="region of interest" description="Disordered" evidence="1">
    <location>
        <begin position="54"/>
        <end position="116"/>
    </location>
</feature>